<feature type="region of interest" description="Disordered" evidence="1">
    <location>
        <begin position="26"/>
        <end position="95"/>
    </location>
</feature>
<name>A0A511YTM9_9CELL</name>
<proteinExistence type="predicted"/>
<dbReference type="Proteomes" id="UP000321484">
    <property type="component" value="Unassembled WGS sequence"/>
</dbReference>
<accession>A0A511YTM9</accession>
<protein>
    <recommendedName>
        <fullName evidence="2">Bacterial spore germination immunoglobulin-like domain-containing protein</fullName>
    </recommendedName>
</protein>
<dbReference type="AlphaFoldDB" id="A0A511YTM9"/>
<dbReference type="OrthoDB" id="4843507at2"/>
<dbReference type="RefSeq" id="WP_034244579.1">
    <property type="nucleotide sequence ID" value="NZ_BJYK01000001.1"/>
</dbReference>
<evidence type="ECO:0000259" key="2">
    <source>
        <dbReference type="Pfam" id="PF10648"/>
    </source>
</evidence>
<organism evidence="3 4">
    <name type="scientific">Actinotalea fermentans</name>
    <dbReference type="NCBI Taxonomy" id="43671"/>
    <lineage>
        <taxon>Bacteria</taxon>
        <taxon>Bacillati</taxon>
        <taxon>Actinomycetota</taxon>
        <taxon>Actinomycetes</taxon>
        <taxon>Micrococcales</taxon>
        <taxon>Cellulomonadaceae</taxon>
        <taxon>Actinotalea</taxon>
    </lineage>
</organism>
<feature type="region of interest" description="Disordered" evidence="1">
    <location>
        <begin position="149"/>
        <end position="168"/>
    </location>
</feature>
<dbReference type="PROSITE" id="PS51257">
    <property type="entry name" value="PROKAR_LIPOPROTEIN"/>
    <property type="match status" value="1"/>
</dbReference>
<evidence type="ECO:0000313" key="4">
    <source>
        <dbReference type="Proteomes" id="UP000321484"/>
    </source>
</evidence>
<sequence length="168" mass="16817">MRAAHRAVAAGLAVVVGTGLLAGCRTGESTEPADEPTAAPTEEPAATAEPTVEPTPTDTPEVAAEPAVNGPNSITAPTAGAEVPGPTVTVTGEGTGFEGTLAYRVTRAGEVVAEGYTTAGANGEVGPYSFDVALDPGEYTLQVWEPGMGEGDSDGDARNRVEVSFTVS</sequence>
<feature type="domain" description="Bacterial spore germination immunoglobulin-like" evidence="2">
    <location>
        <begin position="74"/>
        <end position="146"/>
    </location>
</feature>
<dbReference type="EMBL" id="BJYK01000001">
    <property type="protein sequence ID" value="GEN78550.1"/>
    <property type="molecule type" value="Genomic_DNA"/>
</dbReference>
<reference evidence="3 4" key="1">
    <citation type="submission" date="2019-07" db="EMBL/GenBank/DDBJ databases">
        <title>Whole genome shotgun sequence of Actinotalea fermentans NBRC 105374.</title>
        <authorList>
            <person name="Hosoyama A."/>
            <person name="Uohara A."/>
            <person name="Ohji S."/>
            <person name="Ichikawa N."/>
        </authorList>
    </citation>
    <scope>NUCLEOTIDE SEQUENCE [LARGE SCALE GENOMIC DNA]</scope>
    <source>
        <strain evidence="3 4">NBRC 105374</strain>
    </source>
</reference>
<gene>
    <name evidence="3" type="ORF">AFE02nite_02840</name>
</gene>
<keyword evidence="4" id="KW-1185">Reference proteome</keyword>
<feature type="compositionally biased region" description="Low complexity" evidence="1">
    <location>
        <begin position="82"/>
        <end position="92"/>
    </location>
</feature>
<dbReference type="Pfam" id="PF10648">
    <property type="entry name" value="Gmad2"/>
    <property type="match status" value="1"/>
</dbReference>
<evidence type="ECO:0000313" key="3">
    <source>
        <dbReference type="EMBL" id="GEN78550.1"/>
    </source>
</evidence>
<dbReference type="InterPro" id="IPR018911">
    <property type="entry name" value="Gmad2_Ig-like_dom"/>
</dbReference>
<comment type="caution">
    <text evidence="3">The sequence shown here is derived from an EMBL/GenBank/DDBJ whole genome shotgun (WGS) entry which is preliminary data.</text>
</comment>
<evidence type="ECO:0000256" key="1">
    <source>
        <dbReference type="SAM" id="MobiDB-lite"/>
    </source>
</evidence>
<feature type="compositionally biased region" description="Low complexity" evidence="1">
    <location>
        <begin position="35"/>
        <end position="67"/>
    </location>
</feature>